<dbReference type="HOGENOM" id="CLU_101375_0_0_9"/>
<keyword evidence="5" id="KW-1185">Reference proteome</keyword>
<dbReference type="RefSeq" id="WP_005950798.1">
    <property type="nucleotide sequence ID" value="NZ_CP136423.1"/>
</dbReference>
<dbReference type="InterPro" id="IPR047194">
    <property type="entry name" value="CwlT-like_lysozyme"/>
</dbReference>
<comment type="caution">
    <text evidence="4">The sequence shown here is derived from an EMBL/GenBank/DDBJ whole genome shotgun (WGS) entry which is preliminary data.</text>
</comment>
<feature type="region of interest" description="Disordered" evidence="1">
    <location>
        <begin position="221"/>
        <end position="240"/>
    </location>
</feature>
<feature type="domain" description="CwlT-like lysozyme" evidence="3">
    <location>
        <begin position="95"/>
        <end position="254"/>
    </location>
</feature>
<evidence type="ECO:0000256" key="2">
    <source>
        <dbReference type="SAM" id="Phobius"/>
    </source>
</evidence>
<feature type="compositionally biased region" description="Basic and acidic residues" evidence="1">
    <location>
        <begin position="221"/>
        <end position="234"/>
    </location>
</feature>
<evidence type="ECO:0000259" key="3">
    <source>
        <dbReference type="Pfam" id="PF13702"/>
    </source>
</evidence>
<reference evidence="4 5" key="1">
    <citation type="submission" date="2009-01" db="EMBL/GenBank/DDBJ databases">
        <authorList>
            <person name="Fulton L."/>
            <person name="Clifton S."/>
            <person name="Fulton B."/>
            <person name="Xu J."/>
            <person name="Minx P."/>
            <person name="Pepin K.H."/>
            <person name="Johnson M."/>
            <person name="Bhonagiri V."/>
            <person name="Nash W.E."/>
            <person name="Mardis E.R."/>
            <person name="Wilson R.K."/>
        </authorList>
    </citation>
    <scope>NUCLEOTIDE SEQUENCE [LARGE SCALE GENOMIC DNA]</scope>
    <source>
        <strain evidence="5">DSM 10507 / JCM 14656 / S5a33</strain>
    </source>
</reference>
<dbReference type="AlphaFoldDB" id="C0CQ33"/>
<keyword evidence="2" id="KW-0472">Membrane</keyword>
<evidence type="ECO:0000313" key="5">
    <source>
        <dbReference type="Proteomes" id="UP000003100"/>
    </source>
</evidence>
<protein>
    <recommendedName>
        <fullName evidence="3">CwlT-like lysozyme domain-containing protein</fullName>
    </recommendedName>
</protein>
<dbReference type="EMBL" id="ACBZ01000163">
    <property type="protein sequence ID" value="EEG48121.1"/>
    <property type="molecule type" value="Genomic_DNA"/>
</dbReference>
<keyword evidence="2" id="KW-1133">Transmembrane helix</keyword>
<feature type="region of interest" description="Disordered" evidence="1">
    <location>
        <begin position="1"/>
        <end position="26"/>
    </location>
</feature>
<accession>C0CQ33</accession>
<dbReference type="CDD" id="cd16891">
    <property type="entry name" value="CwlT-like"/>
    <property type="match status" value="1"/>
</dbReference>
<reference evidence="4 5" key="2">
    <citation type="submission" date="2009-02" db="EMBL/GenBank/DDBJ databases">
        <title>Draft genome sequence of Blautia hydrogenotrophica DSM 10507 (Ruminococcus hydrogenotrophicus DSM 10507).</title>
        <authorList>
            <person name="Sudarsanam P."/>
            <person name="Ley R."/>
            <person name="Guruge J."/>
            <person name="Turnbaugh P.J."/>
            <person name="Mahowald M."/>
            <person name="Liep D."/>
            <person name="Gordon J."/>
        </authorList>
    </citation>
    <scope>NUCLEOTIDE SEQUENCE [LARGE SCALE GENOMIC DNA]</scope>
    <source>
        <strain evidence="5">DSM 10507 / JCM 14656 / S5a33</strain>
    </source>
</reference>
<dbReference type="SUPFAM" id="SSF53955">
    <property type="entry name" value="Lysozyme-like"/>
    <property type="match status" value="1"/>
</dbReference>
<proteinExistence type="predicted"/>
<organism evidence="4 5">
    <name type="scientific">Blautia hydrogenotrophica (strain DSM 10507 / JCM 14656 / S5a33)</name>
    <name type="common">Ruminococcus hydrogenotrophicus</name>
    <dbReference type="NCBI Taxonomy" id="476272"/>
    <lineage>
        <taxon>Bacteria</taxon>
        <taxon>Bacillati</taxon>
        <taxon>Bacillota</taxon>
        <taxon>Clostridia</taxon>
        <taxon>Lachnospirales</taxon>
        <taxon>Lachnospiraceae</taxon>
        <taxon>Blautia</taxon>
    </lineage>
</organism>
<dbReference type="Pfam" id="PF13702">
    <property type="entry name" value="Lysozyme_like"/>
    <property type="match status" value="1"/>
</dbReference>
<gene>
    <name evidence="4" type="ORF">RUMHYD_02985</name>
</gene>
<name>C0CQ33_BLAHS</name>
<dbReference type="Proteomes" id="UP000003100">
    <property type="component" value="Unassembled WGS sequence"/>
</dbReference>
<evidence type="ECO:0000313" key="4">
    <source>
        <dbReference type="EMBL" id="EEG48121.1"/>
    </source>
</evidence>
<feature type="transmembrane region" description="Helical" evidence="2">
    <location>
        <begin position="51"/>
        <end position="72"/>
    </location>
</feature>
<dbReference type="InterPro" id="IPR023346">
    <property type="entry name" value="Lysozyme-like_dom_sf"/>
</dbReference>
<dbReference type="Gene3D" id="1.10.530.10">
    <property type="match status" value="1"/>
</dbReference>
<sequence length="256" mass="28967">MDRHKKKGAGALGRPQKNGNVSGAAARSAAARRRALAARRRRARALRRRRILALLIMGFCLILLAVGLFFGVRGILKIAGQEGEISKENALSSECEAYRPVVEKLADNYDMGEYVDLILAVMMQESSGKLVDVMQSSECKFNERYPREPNGITDTEYSLQCGIQELRDNLQQAGCSGPEDLDRIKIALQAYNFGSDYLNYLSREGQTQWTEENAQAFAKYASKEKKRGEDDPYRENAGPWDYGDQYYPEHVLRYYQ</sequence>
<dbReference type="PATRIC" id="fig|476272.21.peg.1120"/>
<evidence type="ECO:0000256" key="1">
    <source>
        <dbReference type="SAM" id="MobiDB-lite"/>
    </source>
</evidence>
<dbReference type="GeneID" id="86822477"/>
<dbReference type="eggNOG" id="COG0741">
    <property type="taxonomic scope" value="Bacteria"/>
</dbReference>
<keyword evidence="2" id="KW-0812">Transmembrane</keyword>